<evidence type="ECO:0000313" key="1">
    <source>
        <dbReference type="EMBL" id="KAL1227864.1"/>
    </source>
</evidence>
<dbReference type="EMBL" id="JBEUSY010000528">
    <property type="protein sequence ID" value="KAL1227864.1"/>
    <property type="molecule type" value="Genomic_DNA"/>
</dbReference>
<keyword evidence="2" id="KW-1185">Reference proteome</keyword>
<sequence>MQLYLSVLTYILPTAPGSSTLCSMRRRRFLLQRSLRRRTGVSIWWLDYLWRVVTGVMSVEASVGDVLQTLSVTNDDAPLATASVEHIEVLLLSLPTFSGLTFFLRNSQTACDPPSDGMNCSYNSRLVLPSALQGSFLLLKCLPSTTDTNHYSRTINSYQLQSVTASRTNFLNRILLFATAQSQLSGRAKIRLDQQSRLGCGQLP</sequence>
<protein>
    <submittedName>
        <fullName evidence="1">Heat stress transcription factor C-1a</fullName>
    </submittedName>
</protein>
<name>A0ABR3K272_TRISP</name>
<accession>A0ABR3K272</accession>
<comment type="caution">
    <text evidence="1">The sequence shown here is derived from an EMBL/GenBank/DDBJ whole genome shotgun (WGS) entry which is preliminary data.</text>
</comment>
<gene>
    <name evidence="1" type="ORF">TSPI_03040</name>
</gene>
<organism evidence="1 2">
    <name type="scientific">Trichinella spiralis</name>
    <name type="common">Trichina worm</name>
    <dbReference type="NCBI Taxonomy" id="6334"/>
    <lineage>
        <taxon>Eukaryota</taxon>
        <taxon>Metazoa</taxon>
        <taxon>Ecdysozoa</taxon>
        <taxon>Nematoda</taxon>
        <taxon>Enoplea</taxon>
        <taxon>Dorylaimia</taxon>
        <taxon>Trichinellida</taxon>
        <taxon>Trichinellidae</taxon>
        <taxon>Trichinella</taxon>
    </lineage>
</organism>
<proteinExistence type="predicted"/>
<reference evidence="1 2" key="1">
    <citation type="submission" date="2024-07" db="EMBL/GenBank/DDBJ databases">
        <title>Enhanced genomic and transcriptomic resources for Trichinella pseudospiralis and T. spiralis underpin the discovery of pronounced molecular differences between stages and species.</title>
        <authorList>
            <person name="Pasi K.K."/>
            <person name="La Rosa G."/>
            <person name="Gomez-Morales M.A."/>
            <person name="Tosini F."/>
            <person name="Sumanam S."/>
            <person name="Young N.D."/>
            <person name="Chang B.C."/>
            <person name="Robin G.B."/>
        </authorList>
    </citation>
    <scope>NUCLEOTIDE SEQUENCE [LARGE SCALE GENOMIC DNA]</scope>
    <source>
        <strain evidence="1">ISS534</strain>
    </source>
</reference>
<dbReference type="Proteomes" id="UP001558632">
    <property type="component" value="Unassembled WGS sequence"/>
</dbReference>
<evidence type="ECO:0000313" key="2">
    <source>
        <dbReference type="Proteomes" id="UP001558632"/>
    </source>
</evidence>